<dbReference type="SUPFAM" id="SSF47413">
    <property type="entry name" value="lambda repressor-like DNA-binding domains"/>
    <property type="match status" value="1"/>
</dbReference>
<name>A0A2U2PKH0_9SPHI</name>
<keyword evidence="2" id="KW-1185">Reference proteome</keyword>
<dbReference type="OrthoDB" id="798054at2"/>
<organism evidence="1 2">
    <name type="scientific">Pararcticibacter amylolyticus</name>
    <dbReference type="NCBI Taxonomy" id="2173175"/>
    <lineage>
        <taxon>Bacteria</taxon>
        <taxon>Pseudomonadati</taxon>
        <taxon>Bacteroidota</taxon>
        <taxon>Sphingobacteriia</taxon>
        <taxon>Sphingobacteriales</taxon>
        <taxon>Sphingobacteriaceae</taxon>
        <taxon>Pararcticibacter</taxon>
    </lineage>
</organism>
<gene>
    <name evidence="1" type="ORF">DDR33_02475</name>
</gene>
<dbReference type="GO" id="GO:0003677">
    <property type="term" value="F:DNA binding"/>
    <property type="evidence" value="ECO:0007669"/>
    <property type="project" value="InterPro"/>
</dbReference>
<reference evidence="1 2" key="1">
    <citation type="submission" date="2018-04" db="EMBL/GenBank/DDBJ databases">
        <title>Pedobacter chongqingensis sp. nov., isolated from a rottenly hemp rope.</title>
        <authorList>
            <person name="Cai Y."/>
        </authorList>
    </citation>
    <scope>NUCLEOTIDE SEQUENCE [LARGE SCALE GENOMIC DNA]</scope>
    <source>
        <strain evidence="1 2">FJ4-8</strain>
    </source>
</reference>
<dbReference type="RefSeq" id="WP_109414198.1">
    <property type="nucleotide sequence ID" value="NZ_QEAS01000002.1"/>
</dbReference>
<dbReference type="EMBL" id="QEAS01000002">
    <property type="protein sequence ID" value="PWG81917.1"/>
    <property type="molecule type" value="Genomic_DNA"/>
</dbReference>
<dbReference type="InterPro" id="IPR010982">
    <property type="entry name" value="Lambda_DNA-bd_dom_sf"/>
</dbReference>
<dbReference type="AlphaFoldDB" id="A0A2U2PKH0"/>
<evidence type="ECO:0000313" key="2">
    <source>
        <dbReference type="Proteomes" id="UP000245647"/>
    </source>
</evidence>
<dbReference type="Proteomes" id="UP000245647">
    <property type="component" value="Unassembled WGS sequence"/>
</dbReference>
<protein>
    <submittedName>
        <fullName evidence="1">Uncharacterized protein</fullName>
    </submittedName>
</protein>
<dbReference type="Gene3D" id="1.10.260.40">
    <property type="entry name" value="lambda repressor-like DNA-binding domains"/>
    <property type="match status" value="1"/>
</dbReference>
<dbReference type="InterPro" id="IPR001387">
    <property type="entry name" value="Cro/C1-type_HTH"/>
</dbReference>
<proteinExistence type="predicted"/>
<evidence type="ECO:0000313" key="1">
    <source>
        <dbReference type="EMBL" id="PWG81917.1"/>
    </source>
</evidence>
<sequence length="195" mass="22880">MKKTKTNEKEIIFNKLSIDHQIKTGNKLRDLRNILLLAVNVVSKATGISDSTIDRIEKGDVGVGSGRIYSLISFYGFEYQDFFKFSRPLPTEDQLRRQMKRFHEQNGCDAYKIIYSQPDLITLIEHKLLKTELFNDWVIEKTVYKFCEENFGYQYNSILNTLDLAVKKQFLIHEENSSPKRFKMNPVLLKEIDLM</sequence>
<accession>A0A2U2PKH0</accession>
<dbReference type="CDD" id="cd00093">
    <property type="entry name" value="HTH_XRE"/>
    <property type="match status" value="1"/>
</dbReference>
<comment type="caution">
    <text evidence="1">The sequence shown here is derived from an EMBL/GenBank/DDBJ whole genome shotgun (WGS) entry which is preliminary data.</text>
</comment>